<dbReference type="EMBL" id="SHOA02000014">
    <property type="protein sequence ID" value="TDH66756.1"/>
    <property type="molecule type" value="Genomic_DNA"/>
</dbReference>
<comment type="subcellular location">
    <subcellularLocation>
        <location evidence="1">Host cell</location>
    </subcellularLocation>
    <subcellularLocation>
        <location evidence="2">Secreted</location>
    </subcellularLocation>
</comment>
<evidence type="ECO:0000256" key="2">
    <source>
        <dbReference type="ARBA" id="ARBA00004613"/>
    </source>
</evidence>
<dbReference type="InterPro" id="IPR045379">
    <property type="entry name" value="Crinkler_N"/>
</dbReference>
<evidence type="ECO:0000256" key="1">
    <source>
        <dbReference type="ARBA" id="ARBA00004340"/>
    </source>
</evidence>
<evidence type="ECO:0000259" key="4">
    <source>
        <dbReference type="Pfam" id="PF20147"/>
    </source>
</evidence>
<comment type="caution">
    <text evidence="5">The sequence shown here is derived from an EMBL/GenBank/DDBJ whole genome shotgun (WGS) entry which is preliminary data.</text>
</comment>
<feature type="domain" description="Crinkler effector protein N-terminal" evidence="4">
    <location>
        <begin position="2"/>
        <end position="118"/>
    </location>
</feature>
<protein>
    <recommendedName>
        <fullName evidence="4">Crinkler effector protein N-terminal domain-containing protein</fullName>
    </recommendedName>
</protein>
<accession>A0A976FHP6</accession>
<evidence type="ECO:0000313" key="6">
    <source>
        <dbReference type="Proteomes" id="UP000294530"/>
    </source>
</evidence>
<dbReference type="Pfam" id="PF20147">
    <property type="entry name" value="Crinkler"/>
    <property type="match status" value="1"/>
</dbReference>
<dbReference type="KEGG" id="blac:94352973"/>
<sequence>MVKLFCAIVNDAGAAFPVDIDAEATVGDLKNAIKKKNPATLACDAKDLELFLAKKDEGRGPWLTEAELLDGVADTSGFEKLDVAGAPLKLIGLSKRDVRLHVTKQLVKAKKTPVHVLVNGVQNSATKSSALEDLVKEVHAETLTKKRTFRHSQVVSSDCETITNELNIKITTVDVTGCIVT</sequence>
<dbReference type="GO" id="GO:0043657">
    <property type="term" value="C:host cell"/>
    <property type="evidence" value="ECO:0007669"/>
    <property type="project" value="UniProtKB-SubCell"/>
</dbReference>
<reference evidence="5 6" key="1">
    <citation type="journal article" date="2021" name="Genome Biol.">
        <title>AFLAP: assembly-free linkage analysis pipeline using k-mers from genome sequencing data.</title>
        <authorList>
            <person name="Fletcher K."/>
            <person name="Zhang L."/>
            <person name="Gil J."/>
            <person name="Han R."/>
            <person name="Cavanaugh K."/>
            <person name="Michelmore R."/>
        </authorList>
    </citation>
    <scope>NUCLEOTIDE SEQUENCE [LARGE SCALE GENOMIC DNA]</scope>
    <source>
        <strain evidence="5 6">SF5</strain>
    </source>
</reference>
<dbReference type="OrthoDB" id="92405at2759"/>
<dbReference type="AlphaFoldDB" id="A0A976FHP6"/>
<keyword evidence="6" id="KW-1185">Reference proteome</keyword>
<name>A0A976FHP6_BRELC</name>
<evidence type="ECO:0000256" key="3">
    <source>
        <dbReference type="ARBA" id="ARBA00022525"/>
    </source>
</evidence>
<evidence type="ECO:0000313" key="5">
    <source>
        <dbReference type="EMBL" id="TDH66756.1"/>
    </source>
</evidence>
<dbReference type="GO" id="GO:0005576">
    <property type="term" value="C:extracellular region"/>
    <property type="evidence" value="ECO:0007669"/>
    <property type="project" value="UniProtKB-SubCell"/>
</dbReference>
<gene>
    <name evidence="5" type="ORF">CCR75_009260</name>
</gene>
<organism evidence="5 6">
    <name type="scientific">Bremia lactucae</name>
    <name type="common">Lettuce downy mildew</name>
    <dbReference type="NCBI Taxonomy" id="4779"/>
    <lineage>
        <taxon>Eukaryota</taxon>
        <taxon>Sar</taxon>
        <taxon>Stramenopiles</taxon>
        <taxon>Oomycota</taxon>
        <taxon>Peronosporomycetes</taxon>
        <taxon>Peronosporales</taxon>
        <taxon>Peronosporaceae</taxon>
        <taxon>Bremia</taxon>
    </lineage>
</organism>
<keyword evidence="3" id="KW-0964">Secreted</keyword>
<proteinExistence type="predicted"/>
<dbReference type="Proteomes" id="UP000294530">
    <property type="component" value="Unassembled WGS sequence"/>
</dbReference>
<dbReference type="GeneID" id="94352973"/>
<dbReference type="RefSeq" id="XP_067816255.1">
    <property type="nucleotide sequence ID" value="XM_067967302.1"/>
</dbReference>